<evidence type="ECO:0000256" key="9">
    <source>
        <dbReference type="RuleBase" id="RU004016"/>
    </source>
</evidence>
<dbReference type="GO" id="GO:0008360">
    <property type="term" value="P:regulation of cell shape"/>
    <property type="evidence" value="ECO:0007669"/>
    <property type="project" value="UniProtKB-KW"/>
</dbReference>
<dbReference type="Pfam" id="PF00768">
    <property type="entry name" value="Peptidase_S11"/>
    <property type="match status" value="1"/>
</dbReference>
<comment type="similarity">
    <text evidence="1 9">Belongs to the peptidase S11 family.</text>
</comment>
<keyword evidence="6" id="KW-0961">Cell wall biogenesis/degradation</keyword>
<accession>A0AA40X1W7</accession>
<evidence type="ECO:0000256" key="8">
    <source>
        <dbReference type="PIRSR" id="PIRSR618044-2"/>
    </source>
</evidence>
<keyword evidence="2" id="KW-0732">Signal</keyword>
<keyword evidence="5" id="KW-0573">Peptidoglycan synthesis</keyword>
<dbReference type="PANTHER" id="PTHR21581:SF26">
    <property type="entry name" value="D-ALANYL-D-ALANINE ENDOPEPTIDASE"/>
    <property type="match status" value="1"/>
</dbReference>
<dbReference type="Proteomes" id="UP000705283">
    <property type="component" value="Unassembled WGS sequence"/>
</dbReference>
<keyword evidence="4" id="KW-0133">Cell shape</keyword>
<gene>
    <name evidence="11" type="ORF">ITX54_11125</name>
</gene>
<sequence length="281" mass="31553">MSFFSRAFHSGFTRLAVSLSLLLICFISLNASAKTLPRMLSRSVLVLNASNGRVLYQKNTARAYPMASLTKLMTAMVVLDSKQSLSQQVTVTSADRDLLKHTHSRLTIGSTLSRRDMLHIALMSSENRAAAALSRYYPGGRRAFVRQMNRKAKAYGMRNTHFYDPTGLTPRNTSSAHDLAIMAKHAYRYALIRQLSTDKRYVVHPGRGQLVYRSSDGLINNKTWNIVLQKTGFTDQAGHCLIVYTRIKGQDVLMIIAGGPRRYSHYHDALGLKAWLMHGNM</sequence>
<evidence type="ECO:0000256" key="3">
    <source>
        <dbReference type="ARBA" id="ARBA00022801"/>
    </source>
</evidence>
<keyword evidence="3 11" id="KW-0378">Hydrolase</keyword>
<evidence type="ECO:0000313" key="12">
    <source>
        <dbReference type="Proteomes" id="UP000705283"/>
    </source>
</evidence>
<dbReference type="GO" id="GO:0071555">
    <property type="term" value="P:cell wall organization"/>
    <property type="evidence" value="ECO:0007669"/>
    <property type="project" value="UniProtKB-KW"/>
</dbReference>
<feature type="active site" description="Proton acceptor" evidence="7">
    <location>
        <position position="71"/>
    </location>
</feature>
<feature type="active site" evidence="7">
    <location>
        <position position="125"/>
    </location>
</feature>
<dbReference type="RefSeq" id="WP_194978017.1">
    <property type="nucleotide sequence ID" value="NZ_JADMKS010000004.1"/>
</dbReference>
<evidence type="ECO:0000256" key="4">
    <source>
        <dbReference type="ARBA" id="ARBA00022960"/>
    </source>
</evidence>
<protein>
    <submittedName>
        <fullName evidence="11">Serine hydrolase</fullName>
    </submittedName>
</protein>
<dbReference type="PANTHER" id="PTHR21581">
    <property type="entry name" value="D-ALANYL-D-ALANINE CARBOXYPEPTIDASE"/>
    <property type="match status" value="1"/>
</dbReference>
<reference evidence="11" key="2">
    <citation type="submission" date="2022-09" db="EMBL/GenBank/DDBJ databases">
        <title>Rouxiella aceris sp. nov., isolated from tree sap and emended description of the genus Rhouxiella.</title>
        <authorList>
            <person name="Kim I.S."/>
        </authorList>
    </citation>
    <scope>NUCLEOTIDE SEQUENCE</scope>
    <source>
        <strain evidence="11">SAP-2</strain>
    </source>
</reference>
<feature type="binding site" evidence="8">
    <location>
        <position position="230"/>
    </location>
    <ligand>
        <name>substrate</name>
    </ligand>
</feature>
<evidence type="ECO:0000256" key="2">
    <source>
        <dbReference type="ARBA" id="ARBA00022729"/>
    </source>
</evidence>
<organism evidence="11 12">
    <name type="scientific">Rouxiella silvae</name>
    <dbReference type="NCBI Taxonomy" id="1646373"/>
    <lineage>
        <taxon>Bacteria</taxon>
        <taxon>Pseudomonadati</taxon>
        <taxon>Pseudomonadota</taxon>
        <taxon>Gammaproteobacteria</taxon>
        <taxon>Enterobacterales</taxon>
        <taxon>Yersiniaceae</taxon>
        <taxon>Rouxiella</taxon>
    </lineage>
</organism>
<evidence type="ECO:0000256" key="5">
    <source>
        <dbReference type="ARBA" id="ARBA00022984"/>
    </source>
</evidence>
<feature type="active site" description="Acyl-ester intermediate" evidence="7">
    <location>
        <position position="68"/>
    </location>
</feature>
<dbReference type="PRINTS" id="PR00725">
    <property type="entry name" value="DADACBPTASE1"/>
</dbReference>
<evidence type="ECO:0000256" key="6">
    <source>
        <dbReference type="ARBA" id="ARBA00023316"/>
    </source>
</evidence>
<reference evidence="11" key="1">
    <citation type="submission" date="2020-11" db="EMBL/GenBank/DDBJ databases">
        <authorList>
            <person name="Lee S.D."/>
        </authorList>
    </citation>
    <scope>NUCLEOTIDE SEQUENCE</scope>
    <source>
        <strain evidence="11">SAP-2</strain>
    </source>
</reference>
<evidence type="ECO:0000256" key="7">
    <source>
        <dbReference type="PIRSR" id="PIRSR618044-1"/>
    </source>
</evidence>
<dbReference type="EMBL" id="JADMKS010000004">
    <property type="protein sequence ID" value="MBF6637205.1"/>
    <property type="molecule type" value="Genomic_DNA"/>
</dbReference>
<dbReference type="SUPFAM" id="SSF56601">
    <property type="entry name" value="beta-lactamase/transpeptidase-like"/>
    <property type="match status" value="1"/>
</dbReference>
<dbReference type="AlphaFoldDB" id="A0AA40X1W7"/>
<evidence type="ECO:0000259" key="10">
    <source>
        <dbReference type="Pfam" id="PF00768"/>
    </source>
</evidence>
<dbReference type="InterPro" id="IPR018044">
    <property type="entry name" value="Peptidase_S11"/>
</dbReference>
<feature type="domain" description="Peptidase S11 D-alanyl-D-alanine carboxypeptidase A N-terminal" evidence="10">
    <location>
        <begin position="35"/>
        <end position="257"/>
    </location>
</feature>
<dbReference type="GO" id="GO:0009252">
    <property type="term" value="P:peptidoglycan biosynthetic process"/>
    <property type="evidence" value="ECO:0007669"/>
    <property type="project" value="UniProtKB-KW"/>
</dbReference>
<proteinExistence type="inferred from homology"/>
<evidence type="ECO:0000256" key="1">
    <source>
        <dbReference type="ARBA" id="ARBA00007164"/>
    </source>
</evidence>
<dbReference type="GO" id="GO:0006508">
    <property type="term" value="P:proteolysis"/>
    <property type="evidence" value="ECO:0007669"/>
    <property type="project" value="InterPro"/>
</dbReference>
<dbReference type="InterPro" id="IPR012338">
    <property type="entry name" value="Beta-lactam/transpept-like"/>
</dbReference>
<dbReference type="InterPro" id="IPR001967">
    <property type="entry name" value="Peptidase_S11_N"/>
</dbReference>
<dbReference type="Gene3D" id="3.40.710.10">
    <property type="entry name" value="DD-peptidase/beta-lactamase superfamily"/>
    <property type="match status" value="1"/>
</dbReference>
<comment type="caution">
    <text evidence="11">The sequence shown here is derived from an EMBL/GenBank/DDBJ whole genome shotgun (WGS) entry which is preliminary data.</text>
</comment>
<name>A0AA40X1W7_9GAMM</name>
<dbReference type="GO" id="GO:0009002">
    <property type="term" value="F:serine-type D-Ala-D-Ala carboxypeptidase activity"/>
    <property type="evidence" value="ECO:0007669"/>
    <property type="project" value="InterPro"/>
</dbReference>
<evidence type="ECO:0000313" key="11">
    <source>
        <dbReference type="EMBL" id="MBF6637205.1"/>
    </source>
</evidence>